<reference evidence="7" key="1">
    <citation type="journal article" date="2014" name="Int. J. Syst. Evol. Microbiol.">
        <title>Complete genome sequence of Corynebacterium casei LMG S-19264T (=DSM 44701T), isolated from a smear-ripened cheese.</title>
        <authorList>
            <consortium name="US DOE Joint Genome Institute (JGI-PGF)"/>
            <person name="Walter F."/>
            <person name="Albersmeier A."/>
            <person name="Kalinowski J."/>
            <person name="Ruckert C."/>
        </authorList>
    </citation>
    <scope>NUCLEOTIDE SEQUENCE</scope>
    <source>
        <strain evidence="7">CGMCC 1.7086</strain>
    </source>
</reference>
<evidence type="ECO:0000313" key="8">
    <source>
        <dbReference type="Proteomes" id="UP000606935"/>
    </source>
</evidence>
<feature type="transmembrane region" description="Helical" evidence="5">
    <location>
        <begin position="27"/>
        <end position="48"/>
    </location>
</feature>
<evidence type="ECO:0000256" key="4">
    <source>
        <dbReference type="ARBA" id="ARBA00023136"/>
    </source>
</evidence>
<keyword evidence="4 5" id="KW-0472">Membrane</keyword>
<proteinExistence type="predicted"/>
<dbReference type="AlphaFoldDB" id="A0A918DP17"/>
<feature type="domain" description="Yip1" evidence="6">
    <location>
        <begin position="10"/>
        <end position="226"/>
    </location>
</feature>
<evidence type="ECO:0000313" key="7">
    <source>
        <dbReference type="EMBL" id="GGO74856.1"/>
    </source>
</evidence>
<evidence type="ECO:0000259" key="6">
    <source>
        <dbReference type="Pfam" id="PF04893"/>
    </source>
</evidence>
<feature type="transmembrane region" description="Helical" evidence="5">
    <location>
        <begin position="85"/>
        <end position="105"/>
    </location>
</feature>
<organism evidence="7 8">
    <name type="scientific">Bowmanella pacifica</name>
    <dbReference type="NCBI Taxonomy" id="502051"/>
    <lineage>
        <taxon>Bacteria</taxon>
        <taxon>Pseudomonadati</taxon>
        <taxon>Pseudomonadota</taxon>
        <taxon>Gammaproteobacteria</taxon>
        <taxon>Alteromonadales</taxon>
        <taxon>Alteromonadaceae</taxon>
        <taxon>Bowmanella</taxon>
    </lineage>
</organism>
<evidence type="ECO:0000256" key="5">
    <source>
        <dbReference type="SAM" id="Phobius"/>
    </source>
</evidence>
<evidence type="ECO:0000256" key="3">
    <source>
        <dbReference type="ARBA" id="ARBA00022989"/>
    </source>
</evidence>
<keyword evidence="3 5" id="KW-1133">Transmembrane helix</keyword>
<gene>
    <name evidence="7" type="ORF">GCM10010982_38670</name>
</gene>
<reference evidence="7" key="2">
    <citation type="submission" date="2020-09" db="EMBL/GenBank/DDBJ databases">
        <authorList>
            <person name="Sun Q."/>
            <person name="Zhou Y."/>
        </authorList>
    </citation>
    <scope>NUCLEOTIDE SEQUENCE</scope>
    <source>
        <strain evidence="7">CGMCC 1.7086</strain>
    </source>
</reference>
<feature type="transmembrane region" description="Helical" evidence="5">
    <location>
        <begin position="176"/>
        <end position="198"/>
    </location>
</feature>
<dbReference type="InterPro" id="IPR006977">
    <property type="entry name" value="Yip1_dom"/>
</dbReference>
<feature type="transmembrane region" description="Helical" evidence="5">
    <location>
        <begin position="126"/>
        <end position="148"/>
    </location>
</feature>
<dbReference type="RefSeq" id="WP_188699133.1">
    <property type="nucleotide sequence ID" value="NZ_BMLS01000009.1"/>
</dbReference>
<accession>A0A918DP17</accession>
<comment type="caution">
    <text evidence="7">The sequence shown here is derived from an EMBL/GenBank/DDBJ whole genome shotgun (WGS) entry which is preliminary data.</text>
</comment>
<evidence type="ECO:0000256" key="1">
    <source>
        <dbReference type="ARBA" id="ARBA00004141"/>
    </source>
</evidence>
<dbReference type="Proteomes" id="UP000606935">
    <property type="component" value="Unassembled WGS sequence"/>
</dbReference>
<protein>
    <recommendedName>
        <fullName evidence="6">Yip1 domain-containing protein</fullName>
    </recommendedName>
</protein>
<dbReference type="Pfam" id="PF04893">
    <property type="entry name" value="Yip1"/>
    <property type="match status" value="1"/>
</dbReference>
<evidence type="ECO:0000256" key="2">
    <source>
        <dbReference type="ARBA" id="ARBA00022692"/>
    </source>
</evidence>
<keyword evidence="2 5" id="KW-0812">Transmembrane</keyword>
<dbReference type="GO" id="GO:0016020">
    <property type="term" value="C:membrane"/>
    <property type="evidence" value="ECO:0007669"/>
    <property type="project" value="UniProtKB-SubCell"/>
</dbReference>
<comment type="subcellular location">
    <subcellularLocation>
        <location evidence="1">Membrane</location>
        <topology evidence="1">Multi-pass membrane protein</topology>
    </subcellularLocation>
</comment>
<keyword evidence="8" id="KW-1185">Reference proteome</keyword>
<dbReference type="EMBL" id="BMLS01000009">
    <property type="protein sequence ID" value="GGO74856.1"/>
    <property type="molecule type" value="Genomic_DNA"/>
</dbReference>
<feature type="transmembrane region" description="Helical" evidence="5">
    <location>
        <begin position="210"/>
        <end position="229"/>
    </location>
</feature>
<sequence>MATLSNALVNVFVAPKSLFDDLKEAKGWGWIALFFSTILYALVTYWLYSGMSSEWIVEQQIAQMGDVSPAEADQARSFMQDSAPYTAPIAAVSIVLATLLMNALYSGYLKLVSRTDEFSYGDWYSFSLWAMMPMFFNALGLALLILLADSPDVPLNFANYASLNQLLLNLPIDHALYNWAEAFNLFSLWGIVVAAAGLQSWAKMKPITAYVLAGLPFMTIMGTWLLIALF</sequence>
<name>A0A918DP17_9ALTE</name>